<organism evidence="2">
    <name type="scientific">Mayetiola destructor</name>
    <name type="common">Hessian fly</name>
    <dbReference type="NCBI Taxonomy" id="39758"/>
    <lineage>
        <taxon>Eukaryota</taxon>
        <taxon>Metazoa</taxon>
        <taxon>Ecdysozoa</taxon>
        <taxon>Arthropoda</taxon>
        <taxon>Hexapoda</taxon>
        <taxon>Insecta</taxon>
        <taxon>Pterygota</taxon>
        <taxon>Neoptera</taxon>
        <taxon>Endopterygota</taxon>
        <taxon>Diptera</taxon>
        <taxon>Nematocera</taxon>
        <taxon>Sciaroidea</taxon>
        <taxon>Cecidomyiidae</taxon>
        <taxon>Mayetiola</taxon>
    </lineage>
</organism>
<sequence>MKYSLAFLFVASTAFLMASAAPKRAAQQSAEGLPSAPRTEAQLLNELRLAQNALEGLGRRVPDTDLPTEQEKLADAEQLRAARLRLARARAALNLPILDFDTRRR</sequence>
<evidence type="ECO:0000256" key="1">
    <source>
        <dbReference type="SAM" id="SignalP"/>
    </source>
</evidence>
<reference evidence="2" key="2">
    <citation type="journal article" date="2004" name="Insect Mol. Biol.">
        <title>A group of related cDNAs encoding secreted proteins from Hessian fly [Mayetiola destructor (Say)] salivary glands.</title>
        <authorList>
            <person name="Chen M.S."/>
            <person name="Fellers J.P."/>
            <person name="Stuart J.J."/>
            <person name="Reese J.C."/>
            <person name="Liu X."/>
        </authorList>
    </citation>
    <scope>NUCLEOTIDE SEQUENCE</scope>
</reference>
<accession>Q6W006</accession>
<dbReference type="EMBL" id="AY318796">
    <property type="protein sequence ID" value="AAQ88256.1"/>
    <property type="molecule type" value="mRNA"/>
</dbReference>
<reference evidence="2" key="1">
    <citation type="submission" date="2003-06" db="EMBL/GenBank/DDBJ databases">
        <authorList>
            <person name="Chen M.-S."/>
            <person name="Fellers J.P."/>
        </authorList>
    </citation>
    <scope>NUCLEOTIDE SEQUENCE</scope>
</reference>
<dbReference type="AlphaFoldDB" id="Q6W006"/>
<protein>
    <submittedName>
        <fullName evidence="2">Salivary secreted protein</fullName>
    </submittedName>
</protein>
<feature type="signal peptide" evidence="1">
    <location>
        <begin position="1"/>
        <end position="20"/>
    </location>
</feature>
<name>Q6W006_MAYDE</name>
<keyword evidence="1" id="KW-0732">Signal</keyword>
<proteinExistence type="evidence at transcript level"/>
<feature type="chain" id="PRO_5004281342" evidence="1">
    <location>
        <begin position="21"/>
        <end position="105"/>
    </location>
</feature>
<evidence type="ECO:0000313" key="2">
    <source>
        <dbReference type="EMBL" id="AAQ88256.1"/>
    </source>
</evidence>